<accession>A0A7C9IAZ8</accession>
<evidence type="ECO:0000256" key="1">
    <source>
        <dbReference type="SAM" id="SignalP"/>
    </source>
</evidence>
<name>A0A7C9IAZ8_9DEIO</name>
<dbReference type="InterPro" id="IPR014468">
    <property type="entry name" value="UCP014979"/>
</dbReference>
<dbReference type="AlphaFoldDB" id="A0A7C9IAZ8"/>
<evidence type="ECO:0008006" key="4">
    <source>
        <dbReference type="Google" id="ProtNLM"/>
    </source>
</evidence>
<dbReference type="Proteomes" id="UP000483286">
    <property type="component" value="Unassembled WGS sequence"/>
</dbReference>
<feature type="chain" id="PRO_5028863272" description="DUF11 domain-containing protein" evidence="1">
    <location>
        <begin position="20"/>
        <end position="168"/>
    </location>
</feature>
<comment type="caution">
    <text evidence="2">The sequence shown here is derived from an EMBL/GenBank/DDBJ whole genome shotgun (WGS) entry which is preliminary data.</text>
</comment>
<dbReference type="RefSeq" id="WP_157459111.1">
    <property type="nucleotide sequence ID" value="NZ_WQLB01000010.1"/>
</dbReference>
<organism evidence="2 3">
    <name type="scientific">Deinococcus arboris</name>
    <dbReference type="NCBI Taxonomy" id="2682977"/>
    <lineage>
        <taxon>Bacteria</taxon>
        <taxon>Thermotogati</taxon>
        <taxon>Deinococcota</taxon>
        <taxon>Deinococci</taxon>
        <taxon>Deinococcales</taxon>
        <taxon>Deinococcaceae</taxon>
        <taxon>Deinococcus</taxon>
    </lineage>
</organism>
<evidence type="ECO:0000313" key="2">
    <source>
        <dbReference type="EMBL" id="MVN87066.1"/>
    </source>
</evidence>
<evidence type="ECO:0000313" key="3">
    <source>
        <dbReference type="Proteomes" id="UP000483286"/>
    </source>
</evidence>
<reference evidence="2 3" key="1">
    <citation type="submission" date="2019-12" db="EMBL/GenBank/DDBJ databases">
        <title>Deinococcus sp. HMF7620 Genome sequencing and assembly.</title>
        <authorList>
            <person name="Kang H."/>
            <person name="Kim H."/>
            <person name="Joh K."/>
        </authorList>
    </citation>
    <scope>NUCLEOTIDE SEQUENCE [LARGE SCALE GENOMIC DNA]</scope>
    <source>
        <strain evidence="2 3">HMF7620</strain>
    </source>
</reference>
<protein>
    <recommendedName>
        <fullName evidence="4">DUF11 domain-containing protein</fullName>
    </recommendedName>
</protein>
<dbReference type="EMBL" id="WQLB01000010">
    <property type="protein sequence ID" value="MVN87066.1"/>
    <property type="molecule type" value="Genomic_DNA"/>
</dbReference>
<sequence length="168" mass="17978">MKRPLLTALVLVAAGVAAAQTAQTVSPVTLNLTMSLVRNVTVGGKVTEQLTPNPGNVLPGAVLSQVVTARNTTTKSIVNLPIMLPVPKNTVYLAPEQGLDTTRAEYSIDGGKTFAAAPLKKTVTVTENGKTVQREVEVKPSEYTTVRWTVRELPANQTLKLGYRVQVK</sequence>
<keyword evidence="3" id="KW-1185">Reference proteome</keyword>
<dbReference type="PIRSF" id="PIRSF014979">
    <property type="entry name" value="UCP014979"/>
    <property type="match status" value="1"/>
</dbReference>
<gene>
    <name evidence="2" type="ORF">GO986_09830</name>
</gene>
<proteinExistence type="predicted"/>
<keyword evidence="1" id="KW-0732">Signal</keyword>
<feature type="signal peptide" evidence="1">
    <location>
        <begin position="1"/>
        <end position="19"/>
    </location>
</feature>